<evidence type="ECO:0000256" key="5">
    <source>
        <dbReference type="ARBA" id="ARBA00016034"/>
    </source>
</evidence>
<dbReference type="GO" id="GO:0003723">
    <property type="term" value="F:RNA binding"/>
    <property type="evidence" value="ECO:0007669"/>
    <property type="project" value="UniProtKB-KW"/>
</dbReference>
<dbReference type="GO" id="GO:0005634">
    <property type="term" value="C:nucleus"/>
    <property type="evidence" value="ECO:0007669"/>
    <property type="project" value="UniProtKB-SubCell"/>
</dbReference>
<evidence type="ECO:0000256" key="6">
    <source>
        <dbReference type="ARBA" id="ARBA00022448"/>
    </source>
</evidence>
<comment type="subcellular location">
    <subcellularLocation>
        <location evidence="3">Cytoplasm</location>
    </subcellularLocation>
    <subcellularLocation>
        <location evidence="2">Nucleus</location>
    </subcellularLocation>
</comment>
<evidence type="ECO:0000256" key="1">
    <source>
        <dbReference type="ARBA" id="ARBA00003975"/>
    </source>
</evidence>
<dbReference type="GO" id="GO:0061015">
    <property type="term" value="P:snRNA import into nucleus"/>
    <property type="evidence" value="ECO:0007669"/>
    <property type="project" value="InterPro"/>
</dbReference>
<evidence type="ECO:0000256" key="8">
    <source>
        <dbReference type="ARBA" id="ARBA00022884"/>
    </source>
</evidence>
<dbReference type="PANTHER" id="PTHR13403">
    <property type="entry name" value="SNURPORTIN1 RNUT1 PROTEIN RNA, U TRANSPORTER 1"/>
    <property type="match status" value="1"/>
</dbReference>
<dbReference type="CDD" id="cd09232">
    <property type="entry name" value="Snurportin-1_C"/>
    <property type="match status" value="1"/>
</dbReference>
<gene>
    <name evidence="12" type="ORF">LSINAPIS_LOCUS13940</name>
</gene>
<dbReference type="PANTHER" id="PTHR13403:SF6">
    <property type="entry name" value="SNURPORTIN-1"/>
    <property type="match status" value="1"/>
</dbReference>
<evidence type="ECO:0000256" key="4">
    <source>
        <dbReference type="ARBA" id="ARBA00007540"/>
    </source>
</evidence>
<sequence>MEQDLGGLENALLKLEATETSESGQYNHQELYKNRGKYGSQEERRKELLDFQKRNRLNRMDNLRGFMDLVCNVEQDKLFKPHSKVKYRPNKYVAGFHKAPNSYKNVLMLSEWLIEKPEDFEENWLITPCPKSIRVLVVAIQGVTKCFNKYGVFRFECETVLPGGSPRTGMKNHSCMLDCFYNKETKTMYVLDLLAWNAQPMTDGETEFRQFWMKSYLEEIDGIKCVSKSNELAFKMLPMVPCTKQSLNMFFSSYPPCSDPEFPALDGLLFYHKKAQYFSGETPLVGWLFPFMVPEVLGPGTYTNETGVF</sequence>
<keyword evidence="9" id="KW-0539">Nucleus</keyword>
<dbReference type="InterPro" id="IPR047857">
    <property type="entry name" value="Snurportin1_C"/>
</dbReference>
<protein>
    <recommendedName>
        <fullName evidence="5">Snurportin-1</fullName>
    </recommendedName>
</protein>
<feature type="domain" description="Snurportin-1 N-terminal" evidence="10">
    <location>
        <begin position="32"/>
        <end position="64"/>
    </location>
</feature>
<dbReference type="Gene3D" id="3.30.470.30">
    <property type="entry name" value="DNA ligase/mRNA capping enzyme"/>
    <property type="match status" value="1"/>
</dbReference>
<dbReference type="InterPro" id="IPR017336">
    <property type="entry name" value="Snurportin-1"/>
</dbReference>
<keyword evidence="6" id="KW-0813">Transport</keyword>
<accession>A0A5E4R3N6</accession>
<evidence type="ECO:0000256" key="3">
    <source>
        <dbReference type="ARBA" id="ARBA00004496"/>
    </source>
</evidence>
<evidence type="ECO:0000259" key="10">
    <source>
        <dbReference type="Pfam" id="PF11538"/>
    </source>
</evidence>
<feature type="domain" description="Snurportin-1 m3G cap-binding" evidence="11">
    <location>
        <begin position="107"/>
        <end position="290"/>
    </location>
</feature>
<dbReference type="Proteomes" id="UP000324832">
    <property type="component" value="Unassembled WGS sequence"/>
</dbReference>
<evidence type="ECO:0000313" key="12">
    <source>
        <dbReference type="EMBL" id="VVD04112.1"/>
    </source>
</evidence>
<evidence type="ECO:0000256" key="2">
    <source>
        <dbReference type="ARBA" id="ARBA00004123"/>
    </source>
</evidence>
<comment type="similarity">
    <text evidence="4">Belongs to the snurportin family.</text>
</comment>
<dbReference type="Pfam" id="PF11538">
    <property type="entry name" value="Snurportin1"/>
    <property type="match status" value="1"/>
</dbReference>
<dbReference type="EMBL" id="FZQP02006827">
    <property type="protein sequence ID" value="VVD04112.1"/>
    <property type="molecule type" value="Genomic_DNA"/>
</dbReference>
<dbReference type="GO" id="GO:0005737">
    <property type="term" value="C:cytoplasm"/>
    <property type="evidence" value="ECO:0007669"/>
    <property type="project" value="UniProtKB-SubCell"/>
</dbReference>
<evidence type="ECO:0000313" key="13">
    <source>
        <dbReference type="Proteomes" id="UP000324832"/>
    </source>
</evidence>
<dbReference type="Pfam" id="PF21974">
    <property type="entry name" value="SPN1_m3Gcap_bd"/>
    <property type="match status" value="1"/>
</dbReference>
<evidence type="ECO:0000256" key="9">
    <source>
        <dbReference type="ARBA" id="ARBA00023242"/>
    </source>
</evidence>
<organism evidence="12 13">
    <name type="scientific">Leptidea sinapis</name>
    <dbReference type="NCBI Taxonomy" id="189913"/>
    <lineage>
        <taxon>Eukaryota</taxon>
        <taxon>Metazoa</taxon>
        <taxon>Ecdysozoa</taxon>
        <taxon>Arthropoda</taxon>
        <taxon>Hexapoda</taxon>
        <taxon>Insecta</taxon>
        <taxon>Pterygota</taxon>
        <taxon>Neoptera</taxon>
        <taxon>Endopterygota</taxon>
        <taxon>Lepidoptera</taxon>
        <taxon>Glossata</taxon>
        <taxon>Ditrysia</taxon>
        <taxon>Papilionoidea</taxon>
        <taxon>Pieridae</taxon>
        <taxon>Dismorphiinae</taxon>
        <taxon>Leptidea</taxon>
    </lineage>
</organism>
<evidence type="ECO:0000259" key="11">
    <source>
        <dbReference type="Pfam" id="PF21974"/>
    </source>
</evidence>
<keyword evidence="7" id="KW-0963">Cytoplasm</keyword>
<keyword evidence="13" id="KW-1185">Reference proteome</keyword>
<dbReference type="SUPFAM" id="SSF56091">
    <property type="entry name" value="DNA ligase/mRNA capping enzyme, catalytic domain"/>
    <property type="match status" value="1"/>
</dbReference>
<dbReference type="InterPro" id="IPR024721">
    <property type="entry name" value="Snurportin-1_N"/>
</dbReference>
<reference evidence="12 13" key="1">
    <citation type="submission" date="2017-07" db="EMBL/GenBank/DDBJ databases">
        <authorList>
            <person name="Talla V."/>
            <person name="Backstrom N."/>
        </authorList>
    </citation>
    <scope>NUCLEOTIDE SEQUENCE [LARGE SCALE GENOMIC DNA]</scope>
</reference>
<comment type="function">
    <text evidence="1">Functions as an U snRNP-specific nuclear import adapter. Involved in the trimethylguanosine (m3G)-cap-dependent nuclear import of U snRNPs. Binds specifically to the terminal m3G-cap U snRNAs.</text>
</comment>
<proteinExistence type="inferred from homology"/>
<dbReference type="AlphaFoldDB" id="A0A5E4R3N6"/>
<name>A0A5E4R3N6_9NEOP</name>
<keyword evidence="8" id="KW-0694">RNA-binding</keyword>
<evidence type="ECO:0000256" key="7">
    <source>
        <dbReference type="ARBA" id="ARBA00022490"/>
    </source>
</evidence>